<sequence length="67" mass="7409">MLVSSFWANLCRVKTAIPKSMDKKVEAKPATDESPLNVKSPKTPPKRAARTERVREPKNFPPGNSSS</sequence>
<reference evidence="2 3" key="1">
    <citation type="journal article" date="2015" name="Nature">
        <title>rRNA introns, odd ribosomes, and small enigmatic genomes across a large radiation of phyla.</title>
        <authorList>
            <person name="Brown C.T."/>
            <person name="Hug L.A."/>
            <person name="Thomas B.C."/>
            <person name="Sharon I."/>
            <person name="Castelle C.J."/>
            <person name="Singh A."/>
            <person name="Wilkins M.J."/>
            <person name="Williams K.H."/>
            <person name="Banfield J.F."/>
        </authorList>
    </citation>
    <scope>NUCLEOTIDE SEQUENCE [LARGE SCALE GENOMIC DNA]</scope>
</reference>
<dbReference type="Proteomes" id="UP000034753">
    <property type="component" value="Unassembled WGS sequence"/>
</dbReference>
<proteinExistence type="predicted"/>
<comment type="caution">
    <text evidence="2">The sequence shown here is derived from an EMBL/GenBank/DDBJ whole genome shotgun (WGS) entry which is preliminary data.</text>
</comment>
<dbReference type="AlphaFoldDB" id="A0A0G0ZIM4"/>
<feature type="region of interest" description="Disordered" evidence="1">
    <location>
        <begin position="17"/>
        <end position="67"/>
    </location>
</feature>
<name>A0A0G0ZIM4_9BACT</name>
<dbReference type="EMBL" id="LCBN01000039">
    <property type="protein sequence ID" value="KKS12853.1"/>
    <property type="molecule type" value="Genomic_DNA"/>
</dbReference>
<feature type="compositionally biased region" description="Basic and acidic residues" evidence="1">
    <location>
        <begin position="20"/>
        <end position="31"/>
    </location>
</feature>
<feature type="compositionally biased region" description="Basic and acidic residues" evidence="1">
    <location>
        <begin position="49"/>
        <end position="58"/>
    </location>
</feature>
<gene>
    <name evidence="2" type="ORF">UU67_C0039G0014</name>
</gene>
<evidence type="ECO:0000313" key="3">
    <source>
        <dbReference type="Proteomes" id="UP000034753"/>
    </source>
</evidence>
<evidence type="ECO:0000313" key="2">
    <source>
        <dbReference type="EMBL" id="KKS12853.1"/>
    </source>
</evidence>
<evidence type="ECO:0000256" key="1">
    <source>
        <dbReference type="SAM" id="MobiDB-lite"/>
    </source>
</evidence>
<protein>
    <submittedName>
        <fullName evidence="2">Uncharacterized protein</fullName>
    </submittedName>
</protein>
<organism evidence="2 3">
    <name type="scientific">Candidatus Daviesbacteria bacterium GW2011_GWB1_41_5</name>
    <dbReference type="NCBI Taxonomy" id="1618429"/>
    <lineage>
        <taxon>Bacteria</taxon>
        <taxon>Candidatus Daviesiibacteriota</taxon>
    </lineage>
</organism>
<accession>A0A0G0ZIM4</accession>